<evidence type="ECO:0000259" key="1">
    <source>
        <dbReference type="Pfam" id="PF01370"/>
    </source>
</evidence>
<dbReference type="PANTHER" id="PTHR48079:SF6">
    <property type="entry name" value="NAD(P)-BINDING DOMAIN-CONTAINING PROTEIN-RELATED"/>
    <property type="match status" value="1"/>
</dbReference>
<feature type="domain" description="NAD-dependent epimerase/dehydratase" evidence="1">
    <location>
        <begin position="2"/>
        <end position="223"/>
    </location>
</feature>
<protein>
    <submittedName>
        <fullName evidence="2">NAD-dependent epimerase/dehydratase family protein</fullName>
    </submittedName>
</protein>
<keyword evidence="3" id="KW-1185">Reference proteome</keyword>
<dbReference type="AlphaFoldDB" id="A0A5C7F4Z7"/>
<gene>
    <name evidence="2" type="ORF">FUA23_20410</name>
</gene>
<reference evidence="2 3" key="1">
    <citation type="submission" date="2019-08" db="EMBL/GenBank/DDBJ databases">
        <title>Lewinella sp. strain SSH13 Genome sequencing and assembly.</title>
        <authorList>
            <person name="Kim I."/>
        </authorList>
    </citation>
    <scope>NUCLEOTIDE SEQUENCE [LARGE SCALE GENOMIC DNA]</scope>
    <source>
        <strain evidence="2 3">SSH13</strain>
    </source>
</reference>
<dbReference type="SUPFAM" id="SSF51735">
    <property type="entry name" value="NAD(P)-binding Rossmann-fold domains"/>
    <property type="match status" value="1"/>
</dbReference>
<accession>A0A5C7F4Z7</accession>
<dbReference type="PANTHER" id="PTHR48079">
    <property type="entry name" value="PROTEIN YEEZ"/>
    <property type="match status" value="1"/>
</dbReference>
<comment type="caution">
    <text evidence="2">The sequence shown here is derived from an EMBL/GenBank/DDBJ whole genome shotgun (WGS) entry which is preliminary data.</text>
</comment>
<dbReference type="RefSeq" id="WP_147932631.1">
    <property type="nucleotide sequence ID" value="NZ_VOXD01000045.1"/>
</dbReference>
<dbReference type="InterPro" id="IPR036291">
    <property type="entry name" value="NAD(P)-bd_dom_sf"/>
</dbReference>
<dbReference type="OrthoDB" id="596910at2"/>
<dbReference type="Proteomes" id="UP000321907">
    <property type="component" value="Unassembled WGS sequence"/>
</dbReference>
<name>A0A5C7F4Z7_9BACT</name>
<dbReference type="GO" id="GO:0005737">
    <property type="term" value="C:cytoplasm"/>
    <property type="evidence" value="ECO:0007669"/>
    <property type="project" value="TreeGrafter"/>
</dbReference>
<dbReference type="EMBL" id="VOXD01000045">
    <property type="protein sequence ID" value="TXF85662.1"/>
    <property type="molecule type" value="Genomic_DNA"/>
</dbReference>
<organism evidence="2 3">
    <name type="scientific">Neolewinella aurantiaca</name>
    <dbReference type="NCBI Taxonomy" id="2602767"/>
    <lineage>
        <taxon>Bacteria</taxon>
        <taxon>Pseudomonadati</taxon>
        <taxon>Bacteroidota</taxon>
        <taxon>Saprospiria</taxon>
        <taxon>Saprospirales</taxon>
        <taxon>Lewinellaceae</taxon>
        <taxon>Neolewinella</taxon>
    </lineage>
</organism>
<sequence>MILLTGGTGFLGRRIAQALNTAQLPFRALARETSDVSALKAMGPDVEIVEGDLNDPESLLDACAGIDTIIHAAAFVSFQTADRERLLFVNGEGTANLVNMALEAGVRRLIHISSVAVLNRRDGGPVVTLAERWPEQRPNTSYAESKFAAEREVWRGQAEGLEVAVLYPTHMLASGDWEHEQAPRLWRMAAKERGVYPTGTTGFIDLRDVVDATLFVLDRDQDGDRFLLNAVNWTWEEAMTRIAGSIGAKPPTIRVKPWQSALLWPIELVRSRISGSKPMITRESHQNVQADFRYDGSAYKNVSERSYRSVEACVKEVGAAWQHDQANS</sequence>
<evidence type="ECO:0000313" key="2">
    <source>
        <dbReference type="EMBL" id="TXF85662.1"/>
    </source>
</evidence>
<dbReference type="Gene3D" id="3.40.50.720">
    <property type="entry name" value="NAD(P)-binding Rossmann-like Domain"/>
    <property type="match status" value="1"/>
</dbReference>
<proteinExistence type="predicted"/>
<dbReference type="Pfam" id="PF01370">
    <property type="entry name" value="Epimerase"/>
    <property type="match status" value="1"/>
</dbReference>
<evidence type="ECO:0000313" key="3">
    <source>
        <dbReference type="Proteomes" id="UP000321907"/>
    </source>
</evidence>
<dbReference type="GO" id="GO:0004029">
    <property type="term" value="F:aldehyde dehydrogenase (NAD+) activity"/>
    <property type="evidence" value="ECO:0007669"/>
    <property type="project" value="TreeGrafter"/>
</dbReference>
<dbReference type="InterPro" id="IPR051783">
    <property type="entry name" value="NAD(P)-dependent_oxidoreduct"/>
</dbReference>
<dbReference type="InterPro" id="IPR001509">
    <property type="entry name" value="Epimerase_deHydtase"/>
</dbReference>